<name>A0A0F6R0W3_9CORY</name>
<protein>
    <submittedName>
        <fullName evidence="3">Secreted protein</fullName>
    </submittedName>
</protein>
<dbReference type="SUPFAM" id="SSF54427">
    <property type="entry name" value="NTF2-like"/>
    <property type="match status" value="1"/>
</dbReference>
<accession>A0A0F6R0W3</accession>
<dbReference type="KEGG" id="cku:UL82_06800"/>
<reference evidence="2 4" key="1">
    <citation type="journal article" date="2015" name="Genome Announc.">
        <title>Complete Genome Sequence of Corynebacterium kutscheri DSM 20755, a Corynebacterial Type Strain with Remarkably Low G+C Content of Chromosomal DNA.</title>
        <authorList>
            <person name="Ruckert C."/>
            <person name="Albersmeier A."/>
            <person name="Winkler A."/>
            <person name="Tauch A."/>
        </authorList>
    </citation>
    <scope>NUCLEOTIDE SEQUENCE [LARGE SCALE GENOMIC DNA]</scope>
    <source>
        <strain evidence="2 4">DSM 20755</strain>
    </source>
</reference>
<evidence type="ECO:0000313" key="4">
    <source>
        <dbReference type="Proteomes" id="UP000033457"/>
    </source>
</evidence>
<feature type="chain" id="PRO_5043119943" evidence="1">
    <location>
        <begin position="28"/>
        <end position="211"/>
    </location>
</feature>
<evidence type="ECO:0000313" key="3">
    <source>
        <dbReference type="EMBL" id="VEH08803.1"/>
    </source>
</evidence>
<dbReference type="HOGENOM" id="CLU_100910_0_0_11"/>
<proteinExistence type="predicted"/>
<dbReference type="Proteomes" id="UP000033457">
    <property type="component" value="Chromosome"/>
</dbReference>
<gene>
    <name evidence="3" type="ORF">NCTC949_01926</name>
    <name evidence="2" type="ORF">UL82_06800</name>
</gene>
<dbReference type="EMBL" id="CP011312">
    <property type="protein sequence ID" value="AKE41525.1"/>
    <property type="molecule type" value="Genomic_DNA"/>
</dbReference>
<dbReference type="Proteomes" id="UP000271380">
    <property type="component" value="Chromosome"/>
</dbReference>
<organism evidence="2 4">
    <name type="scientific">Corynebacterium kutscheri</name>
    <dbReference type="NCBI Taxonomy" id="35755"/>
    <lineage>
        <taxon>Bacteria</taxon>
        <taxon>Bacillati</taxon>
        <taxon>Actinomycetota</taxon>
        <taxon>Actinomycetes</taxon>
        <taxon>Mycobacteriales</taxon>
        <taxon>Corynebacteriaceae</taxon>
        <taxon>Corynebacterium</taxon>
    </lineage>
</organism>
<dbReference type="RefSeq" id="WP_046439857.1">
    <property type="nucleotide sequence ID" value="NZ_CP011312.1"/>
</dbReference>
<dbReference type="STRING" id="35755.UL82_06800"/>
<keyword evidence="4" id="KW-1185">Reference proteome</keyword>
<dbReference type="AlphaFoldDB" id="A0A0F6R0W3"/>
<dbReference type="EMBL" id="LR134377">
    <property type="protein sequence ID" value="VEH08803.1"/>
    <property type="molecule type" value="Genomic_DNA"/>
</dbReference>
<keyword evidence="1" id="KW-0732">Signal</keyword>
<sequence length="211" mass="22273">MRSFNRCGNITKVLTATVATSALFLSACGSDDKASVETTTSATSTKASTTVETTATTVVETTPTEAAPEPEVSETIDIEALQQTINSAPVEPVTGGQLASPEDAAAIEGLVRGIGNATTLRSYISYIPENACSAVVQEYGGQTVLDYSQIPDVPLNDIPEYRNAQASIGEITNIMVDGDWASASVTATAGGETTTETQRFFREDGRWKFCR</sequence>
<evidence type="ECO:0000313" key="2">
    <source>
        <dbReference type="EMBL" id="AKE41525.1"/>
    </source>
</evidence>
<evidence type="ECO:0000313" key="5">
    <source>
        <dbReference type="Proteomes" id="UP000271380"/>
    </source>
</evidence>
<evidence type="ECO:0000256" key="1">
    <source>
        <dbReference type="SAM" id="SignalP"/>
    </source>
</evidence>
<dbReference type="PROSITE" id="PS51257">
    <property type="entry name" value="PROKAR_LIPOPROTEIN"/>
    <property type="match status" value="1"/>
</dbReference>
<dbReference type="InterPro" id="IPR032710">
    <property type="entry name" value="NTF2-like_dom_sf"/>
</dbReference>
<dbReference type="OrthoDB" id="4426207at2"/>
<reference evidence="3 5" key="2">
    <citation type="submission" date="2018-12" db="EMBL/GenBank/DDBJ databases">
        <authorList>
            <consortium name="Pathogen Informatics"/>
        </authorList>
    </citation>
    <scope>NUCLEOTIDE SEQUENCE [LARGE SCALE GENOMIC DNA]</scope>
    <source>
        <strain evidence="3 5">NCTC949</strain>
    </source>
</reference>
<feature type="signal peptide" evidence="1">
    <location>
        <begin position="1"/>
        <end position="27"/>
    </location>
</feature>